<name>A0A1F6B1E0_9BACT</name>
<feature type="transmembrane region" description="Helical" evidence="1">
    <location>
        <begin position="79"/>
        <end position="101"/>
    </location>
</feature>
<dbReference type="EMBL" id="MFJZ01000004">
    <property type="protein sequence ID" value="OGG30764.1"/>
    <property type="molecule type" value="Genomic_DNA"/>
</dbReference>
<feature type="transmembrane region" description="Helical" evidence="1">
    <location>
        <begin position="324"/>
        <end position="344"/>
    </location>
</feature>
<evidence type="ECO:0000313" key="3">
    <source>
        <dbReference type="Proteomes" id="UP000176409"/>
    </source>
</evidence>
<sequence length="475" mass="53077">MRQGWEGNILATSRLTFEVYSSQFVVPFFLILGTIARVMRLSLPVMYTLARMLGGATLLGFVTLLIFRVYPDSRVKRIVALLFVAFGTYFWGWGSAGPAVAPLVHTWTELDPIFRWSYIPHHLWSKVFFIPILLLLIRPSLSRSRLVSLVCLTIAMGFTSPVVLSIVVPFLFLWMILECVAARGTLQSTNAFLVSSAIVLVTALFVAIYHRGIQGSVFPWTSYTPWENSMRYPITLAAYGESLGPTVIFFIVAIVWLLARPVGRMLLAWAVIPVFMIFVLSPIVPLSNTRYLGGYSFIPIGIGAVQGIWLIAKLGDRFVRTHVLRIFLVVLVLGYSAIGIAASLKEHLGYVAQNRYNTLIWVPSDVIDMIGFIARQKDSDCVVAASYTIGTMVPAFTSCRVVAGHALMTQNQPDKVKALDHFFLFGDSVFAQDFLARYRVTYILVPKSQAPPPALVTQLHLRLQKENSSIVLYRL</sequence>
<keyword evidence="1" id="KW-1133">Transmembrane helix</keyword>
<evidence type="ECO:0000256" key="1">
    <source>
        <dbReference type="SAM" id="Phobius"/>
    </source>
</evidence>
<dbReference type="AlphaFoldDB" id="A0A1F6B1E0"/>
<keyword evidence="1" id="KW-0812">Transmembrane</keyword>
<feature type="transmembrane region" description="Helical" evidence="1">
    <location>
        <begin position="189"/>
        <end position="209"/>
    </location>
</feature>
<feature type="transmembrane region" description="Helical" evidence="1">
    <location>
        <begin position="149"/>
        <end position="177"/>
    </location>
</feature>
<feature type="transmembrane region" description="Helical" evidence="1">
    <location>
        <begin position="121"/>
        <end position="137"/>
    </location>
</feature>
<evidence type="ECO:0000313" key="2">
    <source>
        <dbReference type="EMBL" id="OGG30764.1"/>
    </source>
</evidence>
<protein>
    <recommendedName>
        <fullName evidence="4">Glycosyltransferase RgtA/B/C/D-like domain-containing protein</fullName>
    </recommendedName>
</protein>
<feature type="transmembrane region" description="Helical" evidence="1">
    <location>
        <begin position="20"/>
        <end position="39"/>
    </location>
</feature>
<feature type="transmembrane region" description="Helical" evidence="1">
    <location>
        <begin position="236"/>
        <end position="259"/>
    </location>
</feature>
<reference evidence="2 3" key="1">
    <citation type="journal article" date="2016" name="Nat. Commun.">
        <title>Thousands of microbial genomes shed light on interconnected biogeochemical processes in an aquifer system.</title>
        <authorList>
            <person name="Anantharaman K."/>
            <person name="Brown C.T."/>
            <person name="Hug L.A."/>
            <person name="Sharon I."/>
            <person name="Castelle C.J."/>
            <person name="Probst A.J."/>
            <person name="Thomas B.C."/>
            <person name="Singh A."/>
            <person name="Wilkins M.J."/>
            <person name="Karaoz U."/>
            <person name="Brodie E.L."/>
            <person name="Williams K.H."/>
            <person name="Hubbard S.S."/>
            <person name="Banfield J.F."/>
        </authorList>
    </citation>
    <scope>NUCLEOTIDE SEQUENCE [LARGE SCALE GENOMIC DNA]</scope>
</reference>
<comment type="caution">
    <text evidence="2">The sequence shown here is derived from an EMBL/GenBank/DDBJ whole genome shotgun (WGS) entry which is preliminary data.</text>
</comment>
<feature type="transmembrane region" description="Helical" evidence="1">
    <location>
        <begin position="291"/>
        <end position="312"/>
    </location>
</feature>
<accession>A0A1F6B1E0</accession>
<keyword evidence="1" id="KW-0472">Membrane</keyword>
<proteinExistence type="predicted"/>
<gene>
    <name evidence="2" type="ORF">A2973_01805</name>
</gene>
<dbReference type="Proteomes" id="UP000176409">
    <property type="component" value="Unassembled WGS sequence"/>
</dbReference>
<evidence type="ECO:0008006" key="4">
    <source>
        <dbReference type="Google" id="ProtNLM"/>
    </source>
</evidence>
<organism evidence="2 3">
    <name type="scientific">Candidatus Gottesmanbacteria bacterium RIFCSPLOWO2_01_FULL_49_10</name>
    <dbReference type="NCBI Taxonomy" id="1798396"/>
    <lineage>
        <taxon>Bacteria</taxon>
        <taxon>Candidatus Gottesmaniibacteriota</taxon>
    </lineage>
</organism>
<feature type="transmembrane region" description="Helical" evidence="1">
    <location>
        <begin position="265"/>
        <end position="284"/>
    </location>
</feature>
<feature type="transmembrane region" description="Helical" evidence="1">
    <location>
        <begin position="45"/>
        <end position="67"/>
    </location>
</feature>